<evidence type="ECO:0000256" key="6">
    <source>
        <dbReference type="PIRSR" id="PIRSR600821-50"/>
    </source>
</evidence>
<evidence type="ECO:0000256" key="2">
    <source>
        <dbReference type="ARBA" id="ARBA00001933"/>
    </source>
</evidence>
<evidence type="ECO:0000256" key="3">
    <source>
        <dbReference type="ARBA" id="ARBA00022898"/>
    </source>
</evidence>
<feature type="modified residue" description="N6-(pyridoxal phosphate)lysine" evidence="5 6">
    <location>
        <position position="35"/>
    </location>
</feature>
<dbReference type="PATRIC" id="fig|452.5.peg.2071"/>
<dbReference type="AlphaFoldDB" id="A0A0W0YZK2"/>
<feature type="active site" description="Proton acceptor; specific for L-alanine" evidence="5">
    <location>
        <position position="257"/>
    </location>
</feature>
<organism evidence="9 10">
    <name type="scientific">Legionella spiritensis</name>
    <dbReference type="NCBI Taxonomy" id="452"/>
    <lineage>
        <taxon>Bacteria</taxon>
        <taxon>Pseudomonadati</taxon>
        <taxon>Pseudomonadota</taxon>
        <taxon>Gammaproteobacteria</taxon>
        <taxon>Legionellales</taxon>
        <taxon>Legionellaceae</taxon>
        <taxon>Legionella</taxon>
    </lineage>
</organism>
<dbReference type="UniPathway" id="UPA00042">
    <property type="reaction ID" value="UER00497"/>
</dbReference>
<feature type="active site" description="Proton acceptor; specific for D-alanine" evidence="5">
    <location>
        <position position="35"/>
    </location>
</feature>
<dbReference type="RefSeq" id="WP_058483806.1">
    <property type="nucleotide sequence ID" value="NZ_CAAAII010000008.1"/>
</dbReference>
<comment type="similarity">
    <text evidence="5">Belongs to the alanine racemase family.</text>
</comment>
<evidence type="ECO:0000313" key="9">
    <source>
        <dbReference type="EMBL" id="KTD62035.1"/>
    </source>
</evidence>
<dbReference type="Pfam" id="PF01168">
    <property type="entry name" value="Ala_racemase_N"/>
    <property type="match status" value="1"/>
</dbReference>
<evidence type="ECO:0000256" key="4">
    <source>
        <dbReference type="ARBA" id="ARBA00023235"/>
    </source>
</evidence>
<proteinExistence type="inferred from homology"/>
<gene>
    <name evidence="9" type="primary">alr</name>
    <name evidence="9" type="ORF">Lspi_1885</name>
</gene>
<dbReference type="SMART" id="SM01005">
    <property type="entry name" value="Ala_racemase_C"/>
    <property type="match status" value="1"/>
</dbReference>
<dbReference type="CDD" id="cd06827">
    <property type="entry name" value="PLPDE_III_AR_proteobact"/>
    <property type="match status" value="1"/>
</dbReference>
<comment type="catalytic activity">
    <reaction evidence="1 5">
        <text>L-alanine = D-alanine</text>
        <dbReference type="Rhea" id="RHEA:20249"/>
        <dbReference type="ChEBI" id="CHEBI:57416"/>
        <dbReference type="ChEBI" id="CHEBI:57972"/>
        <dbReference type="EC" id="5.1.1.1"/>
    </reaction>
</comment>
<dbReference type="InterPro" id="IPR009006">
    <property type="entry name" value="Ala_racemase/Decarboxylase_C"/>
</dbReference>
<dbReference type="InterPro" id="IPR029066">
    <property type="entry name" value="PLP-binding_barrel"/>
</dbReference>
<dbReference type="Gene3D" id="2.40.37.10">
    <property type="entry name" value="Lyase, Ornithine Decarboxylase, Chain A, domain 1"/>
    <property type="match status" value="1"/>
</dbReference>
<evidence type="ECO:0000259" key="8">
    <source>
        <dbReference type="SMART" id="SM01005"/>
    </source>
</evidence>
<dbReference type="SUPFAM" id="SSF51419">
    <property type="entry name" value="PLP-binding barrel"/>
    <property type="match status" value="1"/>
</dbReference>
<dbReference type="STRING" id="452.Lspi_1885"/>
<dbReference type="OrthoDB" id="9813814at2"/>
<evidence type="ECO:0000313" key="10">
    <source>
        <dbReference type="Proteomes" id="UP000054877"/>
    </source>
</evidence>
<keyword evidence="10" id="KW-1185">Reference proteome</keyword>
<reference evidence="9 10" key="1">
    <citation type="submission" date="2015-11" db="EMBL/GenBank/DDBJ databases">
        <title>Genomic analysis of 38 Legionella species identifies large and diverse effector repertoires.</title>
        <authorList>
            <person name="Burstein D."/>
            <person name="Amaro F."/>
            <person name="Zusman T."/>
            <person name="Lifshitz Z."/>
            <person name="Cohen O."/>
            <person name="Gilbert J.A."/>
            <person name="Pupko T."/>
            <person name="Shuman H.A."/>
            <person name="Segal G."/>
        </authorList>
    </citation>
    <scope>NUCLEOTIDE SEQUENCE [LARGE SCALE GENOMIC DNA]</scope>
    <source>
        <strain evidence="9 10">Mt.St.Helens-9</strain>
    </source>
</reference>
<dbReference type="PANTHER" id="PTHR30511:SF0">
    <property type="entry name" value="ALANINE RACEMASE, CATABOLIC-RELATED"/>
    <property type="match status" value="1"/>
</dbReference>
<dbReference type="NCBIfam" id="TIGR00492">
    <property type="entry name" value="alr"/>
    <property type="match status" value="1"/>
</dbReference>
<dbReference type="GO" id="GO:0030170">
    <property type="term" value="F:pyridoxal phosphate binding"/>
    <property type="evidence" value="ECO:0007669"/>
    <property type="project" value="UniProtKB-UniRule"/>
</dbReference>
<keyword evidence="3 5" id="KW-0663">Pyridoxal phosphate</keyword>
<comment type="function">
    <text evidence="5">Catalyzes the interconversion of L-alanine and D-alanine. May also act on other amino acids.</text>
</comment>
<dbReference type="FunFam" id="3.20.20.10:FF:000002">
    <property type="entry name" value="Alanine racemase"/>
    <property type="match status" value="1"/>
</dbReference>
<dbReference type="EC" id="5.1.1.1" evidence="5"/>
<dbReference type="EMBL" id="LNYX01000030">
    <property type="protein sequence ID" value="KTD62035.1"/>
    <property type="molecule type" value="Genomic_DNA"/>
</dbReference>
<dbReference type="Pfam" id="PF00842">
    <property type="entry name" value="Ala_racemase_C"/>
    <property type="match status" value="1"/>
</dbReference>
<dbReference type="GO" id="GO:0005829">
    <property type="term" value="C:cytosol"/>
    <property type="evidence" value="ECO:0007669"/>
    <property type="project" value="TreeGrafter"/>
</dbReference>
<dbReference type="InterPro" id="IPR011079">
    <property type="entry name" value="Ala_racemase_C"/>
</dbReference>
<evidence type="ECO:0000256" key="5">
    <source>
        <dbReference type="HAMAP-Rule" id="MF_01201"/>
    </source>
</evidence>
<comment type="caution">
    <text evidence="9">The sequence shown here is derived from an EMBL/GenBank/DDBJ whole genome shotgun (WGS) entry which is preliminary data.</text>
</comment>
<dbReference type="PRINTS" id="PR00992">
    <property type="entry name" value="ALARACEMASE"/>
</dbReference>
<dbReference type="SUPFAM" id="SSF50621">
    <property type="entry name" value="Alanine racemase C-terminal domain-like"/>
    <property type="match status" value="1"/>
</dbReference>
<feature type="binding site" evidence="5 7">
    <location>
        <position position="131"/>
    </location>
    <ligand>
        <name>substrate</name>
    </ligand>
</feature>
<dbReference type="HAMAP" id="MF_01201">
    <property type="entry name" value="Ala_racemase"/>
    <property type="match status" value="1"/>
</dbReference>
<feature type="binding site" evidence="5 7">
    <location>
        <position position="305"/>
    </location>
    <ligand>
        <name>substrate</name>
    </ligand>
</feature>
<evidence type="ECO:0000256" key="1">
    <source>
        <dbReference type="ARBA" id="ARBA00000316"/>
    </source>
</evidence>
<evidence type="ECO:0000256" key="7">
    <source>
        <dbReference type="PIRSR" id="PIRSR600821-52"/>
    </source>
</evidence>
<feature type="domain" description="Alanine racemase C-terminal" evidence="8">
    <location>
        <begin position="236"/>
        <end position="360"/>
    </location>
</feature>
<keyword evidence="4 5" id="KW-0413">Isomerase</keyword>
<dbReference type="InterPro" id="IPR000821">
    <property type="entry name" value="Ala_racemase"/>
</dbReference>
<comment type="cofactor">
    <cofactor evidence="2 5 6">
        <name>pyridoxal 5'-phosphate</name>
        <dbReference type="ChEBI" id="CHEBI:597326"/>
    </cofactor>
</comment>
<dbReference type="Gene3D" id="3.20.20.10">
    <property type="entry name" value="Alanine racemase"/>
    <property type="match status" value="1"/>
</dbReference>
<sequence length="361" mass="39611">MSRPTRVQIDETALLHNLGRIREYAPKRKVIAMVKANAYGCGLATVIPVLDGQVDAFGVACLEEAMAIRAMGARTDCVLFQGVFSTEELQTASAHQFQCVVHQPQQLAWLLETPLVKKIRIWLKVNTGMHRLGFPPAEVYDALNALHACPWVDNNIGLMTHLACADEPLHSANQEQMKIWRDLILPSIPVTRTISNSAAIMALPDTHADVVRPGIMLYGVSPFENQTGQELGLMPVMRFVSAISAVHHFSAGASIGYGGTWQTKKPSVIGIIPVGYGDGYPRHISPETPVWINGVEVPIVGRVSMDMMAVDLTGHRQAIIGDPVELWGQHIPVETIAKSAGTIAYELLCQFSPRIRQDRFL</sequence>
<dbReference type="InterPro" id="IPR001608">
    <property type="entry name" value="Ala_racemase_N"/>
</dbReference>
<comment type="pathway">
    <text evidence="5">Amino-acid biosynthesis; D-alanine biosynthesis; D-alanine from L-alanine: step 1/1.</text>
</comment>
<dbReference type="Proteomes" id="UP000054877">
    <property type="component" value="Unassembled WGS sequence"/>
</dbReference>
<name>A0A0W0YZK2_LEGSP</name>
<protein>
    <recommendedName>
        <fullName evidence="5">Alanine racemase</fullName>
        <ecNumber evidence="5">5.1.1.1</ecNumber>
    </recommendedName>
</protein>
<accession>A0A0W0YZK2</accession>
<dbReference type="GO" id="GO:0008784">
    <property type="term" value="F:alanine racemase activity"/>
    <property type="evidence" value="ECO:0007669"/>
    <property type="project" value="UniProtKB-UniRule"/>
</dbReference>
<dbReference type="PANTHER" id="PTHR30511">
    <property type="entry name" value="ALANINE RACEMASE"/>
    <property type="match status" value="1"/>
</dbReference>
<dbReference type="GO" id="GO:0030632">
    <property type="term" value="P:D-alanine biosynthetic process"/>
    <property type="evidence" value="ECO:0007669"/>
    <property type="project" value="UniProtKB-UniRule"/>
</dbReference>